<evidence type="ECO:0000313" key="2">
    <source>
        <dbReference type="EMBL" id="AFL89239.1"/>
    </source>
</evidence>
<sequence length="201" mass="21941">MLSIRLSAHGQTTASIPPSPMHRIYTEDQADLPDSGGTVSYEQYMQRVTKRMADVRQLLTDGKLTTGRDLRDASLIFQHGNTEADCLFAHVLAMEALLHGDIGAKWAAAATLDRYLQLIGKSQIFGTQYPSDASVPKVTTSPTAERLSGRSQQPYDPRLLPDGVRQDFCVPTVEEQKKNVAVFNTGARPSGTAMRSAGCMN</sequence>
<accession>I3ZJ21</accession>
<gene>
    <name evidence="2" type="ordered locus">Terro_3007</name>
</gene>
<feature type="compositionally biased region" description="Polar residues" evidence="1">
    <location>
        <begin position="131"/>
        <end position="154"/>
    </location>
</feature>
<dbReference type="EMBL" id="CP003379">
    <property type="protein sequence ID" value="AFL89239.1"/>
    <property type="molecule type" value="Genomic_DNA"/>
</dbReference>
<dbReference type="KEGG" id="trs:Terro_3007"/>
<dbReference type="Proteomes" id="UP000006056">
    <property type="component" value="Chromosome"/>
</dbReference>
<dbReference type="HOGENOM" id="CLU_1359840_0_0_0"/>
<proteinExistence type="predicted"/>
<feature type="region of interest" description="Disordered" evidence="1">
    <location>
        <begin position="1"/>
        <end position="21"/>
    </location>
</feature>
<protein>
    <submittedName>
        <fullName evidence="2">Uncharacterized protein</fullName>
    </submittedName>
</protein>
<evidence type="ECO:0000256" key="1">
    <source>
        <dbReference type="SAM" id="MobiDB-lite"/>
    </source>
</evidence>
<evidence type="ECO:0000313" key="3">
    <source>
        <dbReference type="Proteomes" id="UP000006056"/>
    </source>
</evidence>
<reference evidence="2 3" key="1">
    <citation type="submission" date="2012-06" db="EMBL/GenBank/DDBJ databases">
        <title>Complete genome of Terriglobus roseus DSM 18391.</title>
        <authorList>
            <consortium name="US DOE Joint Genome Institute (JGI-PGF)"/>
            <person name="Lucas S."/>
            <person name="Copeland A."/>
            <person name="Lapidus A."/>
            <person name="Glavina del Rio T."/>
            <person name="Dalin E."/>
            <person name="Tice H."/>
            <person name="Bruce D."/>
            <person name="Goodwin L."/>
            <person name="Pitluck S."/>
            <person name="Peters L."/>
            <person name="Mikhailova N."/>
            <person name="Munk A.C.C."/>
            <person name="Kyrpides N."/>
            <person name="Mavromatis K."/>
            <person name="Ivanova N."/>
            <person name="Brettin T."/>
            <person name="Detter J.C."/>
            <person name="Han C."/>
            <person name="Larimer F."/>
            <person name="Land M."/>
            <person name="Hauser L."/>
            <person name="Markowitz V."/>
            <person name="Cheng J.-F."/>
            <person name="Hugenholtz P."/>
            <person name="Woyke T."/>
            <person name="Wu D."/>
            <person name="Brambilla E."/>
            <person name="Klenk H.-P."/>
            <person name="Eisen J.A."/>
        </authorList>
    </citation>
    <scope>NUCLEOTIDE SEQUENCE [LARGE SCALE GENOMIC DNA]</scope>
    <source>
        <strain evidence="3">DSM 18391 / NRRL B-41598 / KBS 63</strain>
    </source>
</reference>
<dbReference type="AlphaFoldDB" id="I3ZJ21"/>
<keyword evidence="3" id="KW-1185">Reference proteome</keyword>
<dbReference type="eggNOG" id="COG0457">
    <property type="taxonomic scope" value="Bacteria"/>
</dbReference>
<organism evidence="2 3">
    <name type="scientific">Terriglobus roseus (strain DSM 18391 / NRRL B-41598 / KBS 63)</name>
    <dbReference type="NCBI Taxonomy" id="926566"/>
    <lineage>
        <taxon>Bacteria</taxon>
        <taxon>Pseudomonadati</taxon>
        <taxon>Acidobacteriota</taxon>
        <taxon>Terriglobia</taxon>
        <taxon>Terriglobales</taxon>
        <taxon>Acidobacteriaceae</taxon>
        <taxon>Terriglobus</taxon>
    </lineage>
</organism>
<name>I3ZJ21_TERRK</name>
<feature type="region of interest" description="Disordered" evidence="1">
    <location>
        <begin position="131"/>
        <end position="157"/>
    </location>
</feature>